<feature type="domain" description="PKD" evidence="1">
    <location>
        <begin position="327"/>
        <end position="381"/>
    </location>
</feature>
<dbReference type="SMART" id="SM00089">
    <property type="entry name" value="PKD"/>
    <property type="match status" value="5"/>
</dbReference>
<dbReference type="InterPro" id="IPR035986">
    <property type="entry name" value="PKD_dom_sf"/>
</dbReference>
<keyword evidence="3" id="KW-1185">Reference proteome</keyword>
<dbReference type="Pfam" id="PF13585">
    <property type="entry name" value="CHU_C"/>
    <property type="match status" value="1"/>
</dbReference>
<evidence type="ECO:0000259" key="1">
    <source>
        <dbReference type="PROSITE" id="PS50093"/>
    </source>
</evidence>
<dbReference type="KEGG" id="fya:KMW28_06380"/>
<dbReference type="EMBL" id="CP076132">
    <property type="protein sequence ID" value="QWG03204.1"/>
    <property type="molecule type" value="Genomic_DNA"/>
</dbReference>
<dbReference type="Gene3D" id="2.60.40.10">
    <property type="entry name" value="Immunoglobulins"/>
    <property type="match status" value="6"/>
</dbReference>
<dbReference type="InterPro" id="IPR000601">
    <property type="entry name" value="PKD_dom"/>
</dbReference>
<gene>
    <name evidence="2" type="ORF">KMW28_06380</name>
</gene>
<feature type="domain" description="PKD" evidence="1">
    <location>
        <begin position="58"/>
        <end position="122"/>
    </location>
</feature>
<dbReference type="InterPro" id="IPR013783">
    <property type="entry name" value="Ig-like_fold"/>
</dbReference>
<name>A0AAX1N6I3_9BACT</name>
<proteinExistence type="predicted"/>
<protein>
    <submittedName>
        <fullName evidence="2">Gliding motility-associated C-terminal domain-containing protein</fullName>
    </submittedName>
</protein>
<evidence type="ECO:0000313" key="3">
    <source>
        <dbReference type="Proteomes" id="UP000678679"/>
    </source>
</evidence>
<dbReference type="RefSeq" id="WP_169664115.1">
    <property type="nucleotide sequence ID" value="NZ_CP076132.1"/>
</dbReference>
<sequence>MKNKLIYTITLISFLFLLPQVSIAQKIMAKESVGMSGGEDITNNTIDRCKTFYSYFYINDEGKGSITNISWNFGDGNTSTETNPFHTFQTDQDKTFSFVVTFIQGGTSKTLRSTIKISTSPEVDFTASATAGCEGDQISFTVNSSIELSSVQFILNGQVLDEGELSRPLPARGQPYIATIRGTTPNGCDIVQKQEFITISELIVPSVTPAALITCQTSINQTFNASAIFDATGSQVNSGMTYDWDFGDGNTSQGASVTHFYDISNGDQYTLTLTATYGGCSQTVIVPVALDAGSDMFTYELPNTYCALYPVTFTPSLPDNLQDQEIRWDFGSGPQVTSVYPDKITHNFTNSSNFSKNVTVTAYVGSSCSYSQVITIPPMELSDIYISANREMFCTESFSVDLYIANLHDINNYFWRIKGSDTRLFENERRPRISLSGYGEHTIELISNDAGECIITEIDISSYPITAEIIDLQDACAPHTLEIGYELEQDSKIISDNSSSRTWTAQGRNTGTTVTSRNKRFLMSNLVADTYDISVSIDFPAGCTVTATDVLKVGKAITADFEVLDGPDFCNNTLINFNNTTDLGGVPESEVTFLWDYFGNNRWSESPGRHGAQTYDHLDPGEYNVGLKIVQDGCEGPAVYKKITILEPRAYFLLGVSQLCDPSKIVIRNLSKGAEPNSDYIWNIQVGQDSAQIVTKDINEDIVNHPDFLALNIDYGDYIEVSLTIENTTSVPSVTPPNYCEHTYTDYLTIATKPDPVDIHWDFTLHDNINAYANPTEICQGSTLFFDPKNTEGGNYSWSFRNETTNQRIYPSYSTRRQSMVFNYPGDWVIELNVNYYNGCSETTTQGKIKVYAMDFTIDQSSSGICLGDEITYSVRSGSKIEAPNPRWSWFVNGDEILSGTGKNISDLKYTFDELSVPQGKENDVQLVVYSSVTNCEVYSNTRSSIVTKPIINISSNVSNHIDFNFKCDYVQTFIDPNINSSNVYVPYYSNYKWTHTDPSGTTKVINENNRSNYVFRFDNWEAGTHTMTLEITDYNGCSTSDTFSFDVPELPVGKADFTPSDVELNCPAVVDFFDNADGTSGNSTLRKYYGGGDVPIGKRTWYILQDGLLVNEIEVYGDQFEYFFTAGDFEVYMVTEDYQGCTYTSETKAISVKGVSGSFYINKKAGYAPLTTDMVALPAFVSSEVKEIRYIWASGDGYEGMDSLQTFTFYNDSNWVYTPKLVFYSILDLGNNQEATCEYDAITDETVTVFKKPELEIEDVVICMTDLSRTVKGYDENFEVANLVVHDKFSYKGTTKYQWSVDGVDIPAANGGTDSTATFTYGTSGGYFEVDPYNINGRDYTLEIWVDAVYTDFQDSNNNHTDTKVGYSTRTFNVKYVAPPIPVIDIVSEICMLDSVTFDGSQSNFAPYPAGVITQYKWEILSGATVIDSYTSEDAISTYKFTQHGTFDVQLTVTADNVCDPQSTSKSIIVHPLPIMSFDAPPVCIGDETIFTNTSTFNGQNIGVDPSIVKIITWYFDWENDSTTVSSTVSNPTFTYSESGTYKVKLIIESFKGCIDEIIQDVRVTDYPYLEQKEDFYLCEGEATTLSVVGGSRFEWSTGESSESITVTPTEESTTYTVKAWNDIGCYVEESVTIHSILLPKAENTIYYACEGDSTVIDGTITGFDGVLGEYKWSNGTTGPQVTVSEPGIYTLTNLVTHTLSGVQCLITHEYEFIHRPLPPDFAVTDTLFCFEELYQIEIQAPQGQGYVYHWEDSDETTSSVIRYDGGEYTVRIIDTSTEDNCENTTTMNVTRGCPPIFFNPTAFTPNKDGLNDEFLIRSKYVINLEISIYNSWGEIIFHNKYRDSSKAQEKGSGWNGMYQNKVVPSGIYTVILEYDSEFFGTHHRDATHLTVVQ</sequence>
<feature type="domain" description="PKD" evidence="1">
    <location>
        <begin position="210"/>
        <end position="295"/>
    </location>
</feature>
<dbReference type="Pfam" id="PF18911">
    <property type="entry name" value="PKD_4"/>
    <property type="match status" value="2"/>
</dbReference>
<dbReference type="PROSITE" id="PS50093">
    <property type="entry name" value="PKD"/>
    <property type="match status" value="3"/>
</dbReference>
<evidence type="ECO:0000313" key="2">
    <source>
        <dbReference type="EMBL" id="QWG03204.1"/>
    </source>
</evidence>
<reference evidence="2 3" key="1">
    <citation type="submission" date="2021-05" db="EMBL/GenBank/DDBJ databases">
        <title>Comparative genomic studies on the polysaccharide-degrading batcterial strains of the Flammeovirga genus.</title>
        <authorList>
            <person name="Zewei F."/>
            <person name="Zheng Z."/>
            <person name="Yu L."/>
            <person name="Ruyue G."/>
            <person name="Yanhong M."/>
            <person name="Yuanyuan C."/>
            <person name="Jingyan G."/>
            <person name="Wenjun H."/>
        </authorList>
    </citation>
    <scope>NUCLEOTIDE SEQUENCE [LARGE SCALE GENOMIC DNA]</scope>
    <source>
        <strain evidence="2 3">NBRC:100898</strain>
    </source>
</reference>
<dbReference type="Proteomes" id="UP000678679">
    <property type="component" value="Chromosome 1"/>
</dbReference>
<organism evidence="2 3">
    <name type="scientific">Flammeovirga yaeyamensis</name>
    <dbReference type="NCBI Taxonomy" id="367791"/>
    <lineage>
        <taxon>Bacteria</taxon>
        <taxon>Pseudomonadati</taxon>
        <taxon>Bacteroidota</taxon>
        <taxon>Cytophagia</taxon>
        <taxon>Cytophagales</taxon>
        <taxon>Flammeovirgaceae</taxon>
        <taxon>Flammeovirga</taxon>
    </lineage>
</organism>
<accession>A0AAX1N6I3</accession>
<dbReference type="SUPFAM" id="SSF49299">
    <property type="entry name" value="PKD domain"/>
    <property type="match status" value="6"/>
</dbReference>
<dbReference type="CDD" id="cd00146">
    <property type="entry name" value="PKD"/>
    <property type="match status" value="5"/>
</dbReference>
<dbReference type="InterPro" id="IPR022409">
    <property type="entry name" value="PKD/Chitinase_dom"/>
</dbReference>